<dbReference type="InterPro" id="IPR054060">
    <property type="entry name" value="TLN1-like_RS"/>
</dbReference>
<comment type="subcellular location">
    <subcellularLocation>
        <location evidence="1">Cytoplasm</location>
    </subcellularLocation>
</comment>
<feature type="region of interest" description="Disordered" evidence="4">
    <location>
        <begin position="1009"/>
        <end position="1085"/>
    </location>
</feature>
<feature type="domain" description="I/LWEQ" evidence="5">
    <location>
        <begin position="2920"/>
        <end position="3159"/>
    </location>
</feature>
<feature type="region of interest" description="Disordered" evidence="4">
    <location>
        <begin position="881"/>
        <end position="900"/>
    </location>
</feature>
<feature type="compositionally biased region" description="Pro residues" evidence="4">
    <location>
        <begin position="887"/>
        <end position="898"/>
    </location>
</feature>
<feature type="compositionally biased region" description="Basic and acidic residues" evidence="4">
    <location>
        <begin position="1041"/>
        <end position="1055"/>
    </location>
</feature>
<evidence type="ECO:0000256" key="4">
    <source>
        <dbReference type="SAM" id="MobiDB-lite"/>
    </source>
</evidence>
<feature type="compositionally biased region" description="Basic and acidic residues" evidence="4">
    <location>
        <begin position="1515"/>
        <end position="1524"/>
    </location>
</feature>
<dbReference type="SUPFAM" id="SSF109885">
    <property type="entry name" value="I/LWEQ domain"/>
    <property type="match status" value="1"/>
</dbReference>
<evidence type="ECO:0000256" key="1">
    <source>
        <dbReference type="ARBA" id="ARBA00004496"/>
    </source>
</evidence>
<feature type="compositionally biased region" description="Basic and acidic residues" evidence="4">
    <location>
        <begin position="824"/>
        <end position="833"/>
    </location>
</feature>
<feature type="compositionally biased region" description="Acidic residues" evidence="4">
    <location>
        <begin position="2039"/>
        <end position="2059"/>
    </location>
</feature>
<feature type="compositionally biased region" description="Low complexity" evidence="4">
    <location>
        <begin position="1526"/>
        <end position="1553"/>
    </location>
</feature>
<dbReference type="InterPro" id="IPR054082">
    <property type="entry name" value="Talin_IBS2B"/>
</dbReference>
<feature type="region of interest" description="Disordered" evidence="4">
    <location>
        <begin position="1983"/>
        <end position="2010"/>
    </location>
</feature>
<feature type="compositionally biased region" description="Basic and acidic residues" evidence="4">
    <location>
        <begin position="1404"/>
        <end position="1445"/>
    </location>
</feature>
<feature type="compositionally biased region" description="Basic and acidic residues" evidence="4">
    <location>
        <begin position="537"/>
        <end position="548"/>
    </location>
</feature>
<organism>
    <name type="scientific">Branchiostoma floridae</name>
    <name type="common">Florida lancelet</name>
    <name type="synonym">Amphioxus</name>
    <dbReference type="NCBI Taxonomy" id="7739"/>
    <lineage>
        <taxon>Eukaryota</taxon>
        <taxon>Metazoa</taxon>
        <taxon>Chordata</taxon>
        <taxon>Cephalochordata</taxon>
        <taxon>Leptocardii</taxon>
        <taxon>Amphioxiformes</taxon>
        <taxon>Branchiostomatidae</taxon>
        <taxon>Branchiostoma</taxon>
    </lineage>
</organism>
<feature type="region of interest" description="Disordered" evidence="4">
    <location>
        <begin position="1871"/>
        <end position="1939"/>
    </location>
</feature>
<feature type="compositionally biased region" description="Low complexity" evidence="4">
    <location>
        <begin position="966"/>
        <end position="975"/>
    </location>
</feature>
<feature type="compositionally biased region" description="Basic and acidic residues" evidence="4">
    <location>
        <begin position="2345"/>
        <end position="2363"/>
    </location>
</feature>
<feature type="region of interest" description="Disordered" evidence="4">
    <location>
        <begin position="579"/>
        <end position="608"/>
    </location>
</feature>
<dbReference type="Pfam" id="PF21896">
    <property type="entry name" value="Talin_IBS2B"/>
    <property type="match status" value="1"/>
</dbReference>
<feature type="region of interest" description="Disordered" evidence="4">
    <location>
        <begin position="1495"/>
        <end position="1575"/>
    </location>
</feature>
<feature type="compositionally biased region" description="Polar residues" evidence="4">
    <location>
        <begin position="2367"/>
        <end position="2376"/>
    </location>
</feature>
<feature type="coiled-coil region" evidence="3">
    <location>
        <begin position="3083"/>
        <end position="3147"/>
    </location>
</feature>
<feature type="compositionally biased region" description="Basic and acidic residues" evidence="4">
    <location>
        <begin position="2582"/>
        <end position="2603"/>
    </location>
</feature>
<feature type="compositionally biased region" description="Polar residues" evidence="4">
    <location>
        <begin position="2060"/>
        <end position="2077"/>
    </location>
</feature>
<feature type="compositionally biased region" description="Basic and acidic residues" evidence="4">
    <location>
        <begin position="2174"/>
        <end position="2184"/>
    </location>
</feature>
<dbReference type="eggNOG" id="KOG4261">
    <property type="taxonomic scope" value="Eukaryota"/>
</dbReference>
<protein>
    <recommendedName>
        <fullName evidence="5">I/LWEQ domain-containing protein</fullName>
    </recommendedName>
</protein>
<feature type="compositionally biased region" description="Acidic residues" evidence="4">
    <location>
        <begin position="2331"/>
        <end position="2344"/>
    </location>
</feature>
<dbReference type="InterPro" id="IPR015009">
    <property type="entry name" value="Vinculin-bd_dom"/>
</dbReference>
<dbReference type="InParanoid" id="C3ZG98"/>
<dbReference type="Pfam" id="PF08913">
    <property type="entry name" value="VBS"/>
    <property type="match status" value="1"/>
</dbReference>
<feature type="compositionally biased region" description="Polar residues" evidence="4">
    <location>
        <begin position="2445"/>
        <end position="2465"/>
    </location>
</feature>
<dbReference type="Gene3D" id="1.20.1410.10">
    <property type="entry name" value="I/LWEQ domain"/>
    <property type="match status" value="1"/>
</dbReference>
<dbReference type="InterPro" id="IPR035964">
    <property type="entry name" value="I/LWEQ_dom_sf"/>
</dbReference>
<dbReference type="Gene3D" id="1.20.120.230">
    <property type="entry name" value="Alpha-catenin/vinculin-like"/>
    <property type="match status" value="1"/>
</dbReference>
<feature type="compositionally biased region" description="Low complexity" evidence="4">
    <location>
        <begin position="2232"/>
        <end position="2245"/>
    </location>
</feature>
<feature type="region of interest" description="Disordered" evidence="4">
    <location>
        <begin position="956"/>
        <end position="975"/>
    </location>
</feature>
<feature type="region of interest" description="Disordered" evidence="4">
    <location>
        <begin position="779"/>
        <end position="875"/>
    </location>
</feature>
<dbReference type="GO" id="GO:0007155">
    <property type="term" value="P:cell adhesion"/>
    <property type="evidence" value="ECO:0007669"/>
    <property type="project" value="InterPro"/>
</dbReference>
<dbReference type="EMBL" id="GG666617">
    <property type="protein sequence ID" value="EEN48419.1"/>
    <property type="molecule type" value="Genomic_DNA"/>
</dbReference>
<dbReference type="GO" id="GO:0005737">
    <property type="term" value="C:cytoplasm"/>
    <property type="evidence" value="ECO:0007669"/>
    <property type="project" value="UniProtKB-SubCell"/>
</dbReference>
<accession>C3ZG98</accession>
<reference evidence="6" key="1">
    <citation type="journal article" date="2008" name="Nature">
        <title>The amphioxus genome and the evolution of the chordate karyotype.</title>
        <authorList>
            <consortium name="US DOE Joint Genome Institute (JGI-PGF)"/>
            <person name="Putnam N.H."/>
            <person name="Butts T."/>
            <person name="Ferrier D.E.K."/>
            <person name="Furlong R.F."/>
            <person name="Hellsten U."/>
            <person name="Kawashima T."/>
            <person name="Robinson-Rechavi M."/>
            <person name="Shoguchi E."/>
            <person name="Terry A."/>
            <person name="Yu J.-K."/>
            <person name="Benito-Gutierrez E.L."/>
            <person name="Dubchak I."/>
            <person name="Garcia-Fernandez J."/>
            <person name="Gibson-Brown J.J."/>
            <person name="Grigoriev I.V."/>
            <person name="Horton A.C."/>
            <person name="de Jong P.J."/>
            <person name="Jurka J."/>
            <person name="Kapitonov V.V."/>
            <person name="Kohara Y."/>
            <person name="Kuroki Y."/>
            <person name="Lindquist E."/>
            <person name="Lucas S."/>
            <person name="Osoegawa K."/>
            <person name="Pennacchio L.A."/>
            <person name="Salamov A.A."/>
            <person name="Satou Y."/>
            <person name="Sauka-Spengler T."/>
            <person name="Schmutz J."/>
            <person name="Shin-I T."/>
            <person name="Toyoda A."/>
            <person name="Bronner-Fraser M."/>
            <person name="Fujiyama A."/>
            <person name="Holland L.Z."/>
            <person name="Holland P.W.H."/>
            <person name="Satoh N."/>
            <person name="Rokhsar D.S."/>
        </authorList>
    </citation>
    <scope>NUCLEOTIDE SEQUENCE [LARGE SCALE GENOMIC DNA]</scope>
    <source>
        <strain evidence="6">S238N-H82</strain>
        <tissue evidence="6">Testes</tissue>
    </source>
</reference>
<feature type="region of interest" description="Disordered" evidence="4">
    <location>
        <begin position="504"/>
        <end position="548"/>
    </location>
</feature>
<sequence>MNNAAHEIGKNVDGVASAAKEKAEKLGHQLAMGSFYCHEKAQKVTQLSSYFDPLASAAINLASKTMNSQKQENILEQTKTVAESALQLVYTSKEGGGNPKATHAHAAIDEAAEGMKEAVDDLLKTLDESASETGAVFGMVDGITKAMSDMVDGRLEDKPAGSFVDYQTKMVKIAKQLARTSHDMVGKASSSPDELGPQANALSHDFSELAAQSKGAMATINSPELSDRIRNSVQDLGNSCVDVVNNAGAIQSNPSDTYAKKDLIENSRAVSEKVSFVLASLQAGSRGTQACINAASTVSGIIGDLDTTIMFASAGTLSPEMEDEAFADHRENILKTAKALVEDTKTLVSGAASSQEHLAAAAQSAVDTITKLADAVKSGAASLGPQDAEAQVLLINAVKDVAVALGELIEATKNASGKPVQDPSMVQLKNSAKQLLLDIQNQYQVTKPNQPRWENYINSLTTEQTKKSSTSRTYVTKTSTSQVVTTKTQTQGYMVGRTVERKEIAQDEKKAERNHVSLPPPRKMLRQPSPGYSDMSDTERTETPVHELAEEPSENVFDIVKRFETPEMQRLYIEEGRDSPLMRRLSPSPRPESPLINRHAKSVTRTTEVQSPITYVVERVISPTADKSPDVDNGPTKALRPKSPTPESQPALFPGRKSPIPGRKSPLLRSQSPVPGKRSPLLGTQSPVPGKKSPIPGRLSPGDRPRSPYLNVVHSSTERPLTPEPHTRTLDLRPLSPSWKGSDADGRMEKKVQFTKVVVRESTDRELENKLKKRREIADSVIVGEQPSEMGSGRGGEGGLVEDRVEVTAPDVEPEVYGSQSMVRSREAHKVSMDEEALVGDVVQEESSSIPPCSTASPVVHPLPDDVPTVSEPSQLPRGYLATVSMQPPPPLPEPPAIHPADHLASVSEQPLPEPPVIHPYDHLATALEPPAIHTPPLPEPPVIHSPDHLATVSELPVIPPPLSEPPSEALKPPDLVTEVDGVTEEVEALETVEMSTDLVPPPDVIEIKERKEEETSSIHITTSTQQTQMETEETATASETVREEEGKDDTETAERSSYIGFDSPVPEEMAEVAEGGQKGVSPESLAKIAADKIQESELEESESDTDIEMCYDVTPGGLETIYELSDEQEDPHSMEFEHALENVQFDEESGRWFAATGLKPAFARKVLVQKKKQVEKIVEEKEEEIEEERKLETDSIPTEAGKEEGLFRGLPIVRERKWDEKFRQEEEERIIKELAEEEERAIAFKKAEEERAIAFKKAEEERAIAFRKAEEERIAEEERQREEAKMFRGIPLVRERKWDERFRQEDERRLMMELSTTEAADLEVTKDEEIRRDDVLVDDVSRQQPVELVEIPSLLEEEDDVFLPEKPAEILKEEPEMMPKEKTPSPPPQEDVKKLTTSSEAPVVEKEVVQPDSEPTKDVVEDKPVQEPRITETKPNETSVEKKGRVTAAEVAALPSFTATVSELPVIPPPLSEPPSEALKPPDLVTEVAQVTEEVEAPETVEMSTDLVPPPDVIEIKERKEEETSSISITTSTQQKQIETEETATASETVTIEEGKDDTETAERSSYIGFDSPVPEEMAEVAEGGQKGVSPESLAKIAADKIQESELEESESDTDIEMCYDITPGGLETIYELSDEQEDPHSMEFEHALENVQFDEESGRWFAATGLKPAFARKVLVQKKKQVEKIVEVKEEEIEEERKLETDSMSTEAGKEEGLYRGLPIVRERKWDEKFRQEEEERIIKELAEEEERAIAFKKAEEERAIAFKKAEEERIAEEERHREEAKVFRGIPLVRERKWDERFRQEDERRLMMEHSTTEAAERDLEVSKDEETRGDDVLVEDVSRQQPVELVEIPSLLEEEDDVFLPEKPAEILKEEPEMMPKKKTPSPPPQEDVKKLTTSSEAPVVEKEVVQPDSEPTKDVVEDKPVQEPRITKTKPDETAVEKKGRVTAAEVAALPSFTGLKKTYAEVVKLGIMDKVGTQTRKEEYKAPSEMTTLLPKPQKKQSPSFEIDVQRKATFETEFSRSPPKVQFEDMTVVMEMSDEEMVREEEQEASPAEEEQNLSQEPNLSQEASHSSFESETDFEVAKLWKRSEMAMMPGLEKGLEEGKLYEATNFGDKGEHDKVSTVEMLSKSPPKVRFSPVVEIIQTREIEQTMSEQLSSETNSSDEDESSASDAKDSDDHDSGGEAGGPAEEDAGGADQEKDDDDGPDERKDEEDADEDSREPTGEPEQDAAMLSAESELSASEDNLGEEVSSEMETDQDNDQDIFEELIQDNMKRMEELLHHKENLAQEKEQFHQQAALYSLAVKVSENRGAKRRLQRVTRSNTQALFGDDDDEEEEQEEEDTGKTAERSGVEQLEGRVMDVDTGSDSEWSKQLATGPGIEQLEIARKLSPQETSMTKEPAPEEASEEELEKVGSWNMESIIADLMQDYYLLEAEWDTEASETEASQDTSSEAAGPSASSQKHTAAVPDRAAREQYDGFPSPPDMSLLGQDGGGWGAEDATNKDHQEQYNQQRNDQSQVPLTEGTDIPWGGEEELPPPPFFDFSEEGAMEDCHRYYDSDTYGAARETAGASREFPAFDGQRGEDRRGEGRRREGEESKEDELARMIRLASCELYGGADSPRIMHKQRSTSDLMATDTSSIASSSRTASASDLAELLQESASEDLEFLEKYSKEGRKMRKRKVRVESDFRSHLEKILRKRQEKMSEKGSSTPELVKMFRSESMESFLSKELEEKKKKIGGSVPSSPVMVTNVTSLLKTVKTVEDEAARGTRALEATIEAIKQEMRILSSMDPPEKRLPPEDLIRSTKPVTLLTAKAVAAGTSCRQDDIIAVANMSRKSVGDLIVTCKASAFGAESRETTERAMEVGRNTVSMYVELLMHVLSILQKPTHEGKQKLAHFSKRVATAVAELVQTAEAIKGSEWVDPEDPTVVAENELLGAASAIEAAAKKLSELKPRPKAKEVDETLNFEEQILEAAKSIAAATSALVKAASTAQRELVAQGKVGASRAMAYDDGQWSQGLISAARMVAAATGSLCEAANEMVQGLASEEKLISSAKQVAASTAQLLVACKVKADPDSEAMRRLQQAGNRVKHASEELVKAAQQAAAIEEEERNIELSKRRVPTIAMEIQAQEEILRKEKELEEARKMLFAIRTAKYKNRPHHQDDSD</sequence>
<feature type="compositionally biased region" description="Acidic residues" evidence="4">
    <location>
        <begin position="2191"/>
        <end position="2230"/>
    </location>
</feature>
<feature type="compositionally biased region" description="Polar residues" evidence="4">
    <location>
        <begin position="845"/>
        <end position="857"/>
    </location>
</feature>
<dbReference type="SMART" id="SM00307">
    <property type="entry name" value="ILWEQ"/>
    <property type="match status" value="1"/>
</dbReference>
<feature type="region of interest" description="Disordered" evidence="4">
    <location>
        <begin position="2568"/>
        <end position="2603"/>
    </location>
</feature>
<dbReference type="Gene3D" id="1.20.1420.10">
    <property type="entry name" value="Talin, central domain"/>
    <property type="match status" value="3"/>
</dbReference>
<dbReference type="PANTHER" id="PTHR19981">
    <property type="entry name" value="TALIN"/>
    <property type="match status" value="1"/>
</dbReference>
<feature type="region of interest" description="Disordered" evidence="4">
    <location>
        <begin position="1808"/>
        <end position="1840"/>
    </location>
</feature>
<feature type="region of interest" description="Disordered" evidence="4">
    <location>
        <begin position="2440"/>
        <end position="2547"/>
    </location>
</feature>
<dbReference type="InterPro" id="IPR002558">
    <property type="entry name" value="ILWEQ_dom"/>
</dbReference>
<evidence type="ECO:0000256" key="3">
    <source>
        <dbReference type="SAM" id="Coils"/>
    </source>
</evidence>
<feature type="region of interest" description="Disordered" evidence="4">
    <location>
        <begin position="620"/>
        <end position="747"/>
    </location>
</feature>
<evidence type="ECO:0000256" key="2">
    <source>
        <dbReference type="ARBA" id="ARBA00022490"/>
    </source>
</evidence>
<feature type="compositionally biased region" description="Basic and acidic residues" evidence="4">
    <location>
        <begin position="504"/>
        <end position="515"/>
    </location>
</feature>
<proteinExistence type="predicted"/>
<feature type="region of interest" description="Disordered" evidence="4">
    <location>
        <begin position="2112"/>
        <end position="2272"/>
    </location>
</feature>
<feature type="compositionally biased region" description="Basic and acidic residues" evidence="4">
    <location>
        <begin position="1904"/>
        <end position="1939"/>
    </location>
</feature>
<feature type="region of interest" description="Disordered" evidence="4">
    <location>
        <begin position="1360"/>
        <end position="1445"/>
    </location>
</feature>
<dbReference type="Pfam" id="PF01608">
    <property type="entry name" value="I_LWEQ"/>
    <property type="match status" value="1"/>
</dbReference>
<evidence type="ECO:0000259" key="5">
    <source>
        <dbReference type="PROSITE" id="PS50945"/>
    </source>
</evidence>
<evidence type="ECO:0000313" key="6">
    <source>
        <dbReference type="EMBL" id="EEN48419.1"/>
    </source>
</evidence>
<keyword evidence="2" id="KW-0963">Cytoplasm</keyword>
<dbReference type="GO" id="GO:0051015">
    <property type="term" value="F:actin filament binding"/>
    <property type="evidence" value="ECO:0007669"/>
    <property type="project" value="InterPro"/>
</dbReference>
<feature type="compositionally biased region" description="Low complexity" evidence="4">
    <location>
        <begin position="1018"/>
        <end position="1040"/>
    </location>
</feature>
<dbReference type="FunFam" id="1.20.1410.10:FF:000001">
    <property type="entry name" value="Talin 2"/>
    <property type="match status" value="1"/>
</dbReference>
<feature type="compositionally biased region" description="Basic and acidic residues" evidence="4">
    <location>
        <begin position="1808"/>
        <end position="1835"/>
    </location>
</feature>
<dbReference type="InterPro" id="IPR036723">
    <property type="entry name" value="Alpha-catenin/vinculin-like_sf"/>
</dbReference>
<gene>
    <name evidence="6" type="ORF">BRAFLDRAFT_67274</name>
</gene>
<feature type="region of interest" description="Disordered" evidence="4">
    <location>
        <begin position="1182"/>
        <end position="1203"/>
    </location>
</feature>
<name>C3ZG98_BRAFL</name>
<feature type="compositionally biased region" description="Basic and acidic residues" evidence="4">
    <location>
        <begin position="1367"/>
        <end position="1384"/>
    </location>
</feature>
<dbReference type="PROSITE" id="PS50945">
    <property type="entry name" value="I_LWEQ"/>
    <property type="match status" value="1"/>
</dbReference>
<dbReference type="SUPFAM" id="SSF47220">
    <property type="entry name" value="alpha-catenin/vinculin-like"/>
    <property type="match status" value="2"/>
</dbReference>
<dbReference type="STRING" id="7739.C3ZG98"/>
<dbReference type="Pfam" id="PF21865">
    <property type="entry name" value="TLN1-like_RS"/>
    <property type="match status" value="2"/>
</dbReference>
<feature type="compositionally biased region" description="Polar residues" evidence="4">
    <location>
        <begin position="2510"/>
        <end position="2522"/>
    </location>
</feature>
<dbReference type="PANTHER" id="PTHR19981:SF1">
    <property type="entry name" value="RHEA, ISOFORM B"/>
    <property type="match status" value="1"/>
</dbReference>
<feature type="region of interest" description="Disordered" evidence="4">
    <location>
        <begin position="2039"/>
        <end position="2082"/>
    </location>
</feature>
<feature type="compositionally biased region" description="Acidic residues" evidence="4">
    <location>
        <begin position="2247"/>
        <end position="2271"/>
    </location>
</feature>
<feature type="compositionally biased region" description="Basic and acidic residues" evidence="4">
    <location>
        <begin position="1871"/>
        <end position="1880"/>
    </location>
</feature>
<keyword evidence="3" id="KW-0175">Coiled coil</keyword>
<feature type="region of interest" description="Disordered" evidence="4">
    <location>
        <begin position="2312"/>
        <end position="2414"/>
    </location>
</feature>